<dbReference type="Pfam" id="PF12704">
    <property type="entry name" value="MacB_PCD"/>
    <property type="match status" value="2"/>
</dbReference>
<protein>
    <submittedName>
        <fullName evidence="9">Putative ABC transport system permease protein</fullName>
    </submittedName>
</protein>
<evidence type="ECO:0000313" key="10">
    <source>
        <dbReference type="Proteomes" id="UP000316778"/>
    </source>
</evidence>
<feature type="domain" description="ABC3 transporter permease C-terminal" evidence="7">
    <location>
        <begin position="304"/>
        <end position="420"/>
    </location>
</feature>
<feature type="domain" description="MacB-like periplasmic core" evidence="8">
    <location>
        <begin position="24"/>
        <end position="245"/>
    </location>
</feature>
<name>A0A562T0K3_CHIJA</name>
<evidence type="ECO:0000256" key="1">
    <source>
        <dbReference type="ARBA" id="ARBA00004651"/>
    </source>
</evidence>
<keyword evidence="3 6" id="KW-0812">Transmembrane</keyword>
<dbReference type="OrthoDB" id="5933722at2"/>
<dbReference type="RefSeq" id="WP_145717247.1">
    <property type="nucleotide sequence ID" value="NZ_BAAAFY010000004.1"/>
</dbReference>
<feature type="transmembrane region" description="Helical" evidence="6">
    <location>
        <begin position="298"/>
        <end position="320"/>
    </location>
</feature>
<dbReference type="EMBL" id="VLLG01000004">
    <property type="protein sequence ID" value="TWI87002.1"/>
    <property type="molecule type" value="Genomic_DNA"/>
</dbReference>
<feature type="transmembrane region" description="Helical" evidence="6">
    <location>
        <begin position="354"/>
        <end position="375"/>
    </location>
</feature>
<dbReference type="InterPro" id="IPR050250">
    <property type="entry name" value="Macrolide_Exporter_MacB"/>
</dbReference>
<dbReference type="PROSITE" id="PS51257">
    <property type="entry name" value="PROKAR_LIPOPROTEIN"/>
    <property type="match status" value="1"/>
</dbReference>
<keyword evidence="2" id="KW-1003">Cell membrane</keyword>
<evidence type="ECO:0000313" key="9">
    <source>
        <dbReference type="EMBL" id="TWI87002.1"/>
    </source>
</evidence>
<feature type="transmembrane region" description="Helical" evidence="6">
    <location>
        <begin position="440"/>
        <end position="460"/>
    </location>
</feature>
<feature type="domain" description="ABC3 transporter permease C-terminal" evidence="7">
    <location>
        <begin position="686"/>
        <end position="799"/>
    </location>
</feature>
<proteinExistence type="predicted"/>
<dbReference type="InterPro" id="IPR025857">
    <property type="entry name" value="MacB_PCD"/>
</dbReference>
<accession>A0A562T0K3</accession>
<feature type="transmembrane region" description="Helical" evidence="6">
    <location>
        <begin position="387"/>
        <end position="410"/>
    </location>
</feature>
<evidence type="ECO:0000259" key="8">
    <source>
        <dbReference type="Pfam" id="PF12704"/>
    </source>
</evidence>
<dbReference type="Pfam" id="PF02687">
    <property type="entry name" value="FtsX"/>
    <property type="match status" value="2"/>
</dbReference>
<evidence type="ECO:0000256" key="6">
    <source>
        <dbReference type="SAM" id="Phobius"/>
    </source>
</evidence>
<dbReference type="GO" id="GO:0005886">
    <property type="term" value="C:plasma membrane"/>
    <property type="evidence" value="ECO:0007669"/>
    <property type="project" value="UniProtKB-SubCell"/>
</dbReference>
<evidence type="ECO:0000256" key="2">
    <source>
        <dbReference type="ARBA" id="ARBA00022475"/>
    </source>
</evidence>
<feature type="transmembrane region" description="Helical" evidence="6">
    <location>
        <begin position="769"/>
        <end position="789"/>
    </location>
</feature>
<dbReference type="AlphaFoldDB" id="A0A562T0K3"/>
<keyword evidence="10" id="KW-1185">Reference proteome</keyword>
<sequence length="806" mass="90107">MLNNYFKVAWRNLSKQKLYSSIKIGGFALGIAACLLIALDIRHELSYDLHYPQAARIYRAVIDWNMPNARNAYFPAPFASALKNDLPEVEKAGRFLYSELFGAGNSQVRRSDQAQNAYEDGIIFADQELLDILQVPFIYGDPAHALSQPNTIVITKRKADKYFPHENPVGKTLIINDNKDKPYEIGGVIADFPVTSHLQCDFLLTLKGVELWPGEQTYWLANNYQTYFLLRPGTDVAKLRTKLSAIREKYLLTSAQQTNNAKIIEMFEKVSFDVQALKDIHLKSEGINDGLSHGDIRLVWLFGAIAGFILIIACINFINLSTARSAGRAKEVGLRKTVGADRGSLIRQFLSESLLFSFLSFALGLLLAWLLLPYFNALSGKSLSLPWNAWWLAPLLIVAVIAVGLLAGLYPSLHLSSFQPIHVLKGNISQGNRRSRLRSVLVVFQFTTSIALIIGTFIIYRQMRYILDKKVGFEKEQVLLIQGTNTMGDRVPAFKKALLQVPGVKNATVSDYLPVAGTKRDDNLFSEEGKTAERSLVSGQIWEVDHDYIKTMGMHIVTGRDFSMNMPTDSQSVIINQTMARQLGLKDPIGKRITNTNSFWTVIGVVEDFNFESLRENIRPLCLVIGRGSSIVSVKVSTADMRGLIPSITAVWKDFSPHQPIRYTFLDQRFARMYTDVQRTGRIFSSFAVLAIIVACLGLLGLSAFIAEKRTKEIGVRKVLGASVSNVVVLLSKDFLKLVVIAMVIASPLAWYAMQLWLENFAYHINVEWWVFILAGSIAVTIALLTVSFQSVKAALMNPVQSLRTE</sequence>
<feature type="domain" description="MacB-like periplasmic core" evidence="8">
    <location>
        <begin position="449"/>
        <end position="609"/>
    </location>
</feature>
<dbReference type="PANTHER" id="PTHR30572">
    <property type="entry name" value="MEMBRANE COMPONENT OF TRANSPORTER-RELATED"/>
    <property type="match status" value="1"/>
</dbReference>
<dbReference type="GO" id="GO:0022857">
    <property type="term" value="F:transmembrane transporter activity"/>
    <property type="evidence" value="ECO:0007669"/>
    <property type="project" value="TreeGrafter"/>
</dbReference>
<feature type="transmembrane region" description="Helical" evidence="6">
    <location>
        <begin position="735"/>
        <end position="757"/>
    </location>
</feature>
<dbReference type="PANTHER" id="PTHR30572:SF18">
    <property type="entry name" value="ABC-TYPE MACROLIDE FAMILY EXPORT SYSTEM PERMEASE COMPONENT 2"/>
    <property type="match status" value="1"/>
</dbReference>
<comment type="subcellular location">
    <subcellularLocation>
        <location evidence="1">Cell membrane</location>
        <topology evidence="1">Multi-pass membrane protein</topology>
    </subcellularLocation>
</comment>
<evidence type="ECO:0000256" key="4">
    <source>
        <dbReference type="ARBA" id="ARBA00022989"/>
    </source>
</evidence>
<dbReference type="Proteomes" id="UP000316778">
    <property type="component" value="Unassembled WGS sequence"/>
</dbReference>
<evidence type="ECO:0000259" key="7">
    <source>
        <dbReference type="Pfam" id="PF02687"/>
    </source>
</evidence>
<evidence type="ECO:0000256" key="3">
    <source>
        <dbReference type="ARBA" id="ARBA00022692"/>
    </source>
</evidence>
<keyword evidence="5 6" id="KW-0472">Membrane</keyword>
<feature type="transmembrane region" description="Helical" evidence="6">
    <location>
        <begin position="683"/>
        <end position="707"/>
    </location>
</feature>
<reference evidence="9 10" key="1">
    <citation type="journal article" date="2013" name="Stand. Genomic Sci.">
        <title>Genomic Encyclopedia of Type Strains, Phase I: The one thousand microbial genomes (KMG-I) project.</title>
        <authorList>
            <person name="Kyrpides N.C."/>
            <person name="Woyke T."/>
            <person name="Eisen J.A."/>
            <person name="Garrity G."/>
            <person name="Lilburn T.G."/>
            <person name="Beck B.J."/>
            <person name="Whitman W.B."/>
            <person name="Hugenholtz P."/>
            <person name="Klenk H.P."/>
        </authorList>
    </citation>
    <scope>NUCLEOTIDE SEQUENCE [LARGE SCALE GENOMIC DNA]</scope>
    <source>
        <strain evidence="9 10">DSM 13484</strain>
    </source>
</reference>
<dbReference type="InterPro" id="IPR003838">
    <property type="entry name" value="ABC3_permease_C"/>
</dbReference>
<keyword evidence="4 6" id="KW-1133">Transmembrane helix</keyword>
<evidence type="ECO:0000256" key="5">
    <source>
        <dbReference type="ARBA" id="ARBA00023136"/>
    </source>
</evidence>
<organism evidence="9 10">
    <name type="scientific">Chitinophaga japonensis</name>
    <name type="common">Flexibacter japonensis</name>
    <dbReference type="NCBI Taxonomy" id="104662"/>
    <lineage>
        <taxon>Bacteria</taxon>
        <taxon>Pseudomonadati</taxon>
        <taxon>Bacteroidota</taxon>
        <taxon>Chitinophagia</taxon>
        <taxon>Chitinophagales</taxon>
        <taxon>Chitinophagaceae</taxon>
        <taxon>Chitinophaga</taxon>
    </lineage>
</organism>
<comment type="caution">
    <text evidence="9">The sequence shown here is derived from an EMBL/GenBank/DDBJ whole genome shotgun (WGS) entry which is preliminary data.</text>
</comment>
<gene>
    <name evidence="9" type="ORF">LX66_4270</name>
</gene>
<feature type="transmembrane region" description="Helical" evidence="6">
    <location>
        <begin position="21"/>
        <end position="39"/>
    </location>
</feature>